<protein>
    <submittedName>
        <fullName evidence="2">DNA-binding CsgD family transcriptional regulator</fullName>
    </submittedName>
</protein>
<evidence type="ECO:0000259" key="1">
    <source>
        <dbReference type="PROSITE" id="PS50043"/>
    </source>
</evidence>
<dbReference type="SUPFAM" id="SSF46894">
    <property type="entry name" value="C-terminal effector domain of the bipartite response regulators"/>
    <property type="match status" value="1"/>
</dbReference>
<feature type="domain" description="HTH luxR-type" evidence="1">
    <location>
        <begin position="810"/>
        <end position="875"/>
    </location>
</feature>
<keyword evidence="3" id="KW-1185">Reference proteome</keyword>
<name>A0AAE4B0X8_9ACTN</name>
<evidence type="ECO:0000313" key="3">
    <source>
        <dbReference type="Proteomes" id="UP001240236"/>
    </source>
</evidence>
<dbReference type="GO" id="GO:0006355">
    <property type="term" value="P:regulation of DNA-templated transcription"/>
    <property type="evidence" value="ECO:0007669"/>
    <property type="project" value="InterPro"/>
</dbReference>
<dbReference type="InterPro" id="IPR041664">
    <property type="entry name" value="AAA_16"/>
</dbReference>
<organism evidence="2 3">
    <name type="scientific">Catenuloplanes indicus</name>
    <dbReference type="NCBI Taxonomy" id="137267"/>
    <lineage>
        <taxon>Bacteria</taxon>
        <taxon>Bacillati</taxon>
        <taxon>Actinomycetota</taxon>
        <taxon>Actinomycetes</taxon>
        <taxon>Micromonosporales</taxon>
        <taxon>Micromonosporaceae</taxon>
        <taxon>Catenuloplanes</taxon>
    </lineage>
</organism>
<dbReference type="GO" id="GO:0003677">
    <property type="term" value="F:DNA binding"/>
    <property type="evidence" value="ECO:0007669"/>
    <property type="project" value="UniProtKB-KW"/>
</dbReference>
<dbReference type="SMART" id="SM00421">
    <property type="entry name" value="HTH_LUXR"/>
    <property type="match status" value="1"/>
</dbReference>
<evidence type="ECO:0000313" key="2">
    <source>
        <dbReference type="EMBL" id="MDQ0370054.1"/>
    </source>
</evidence>
<comment type="caution">
    <text evidence="2">The sequence shown here is derived from an EMBL/GenBank/DDBJ whole genome shotgun (WGS) entry which is preliminary data.</text>
</comment>
<dbReference type="InterPro" id="IPR000792">
    <property type="entry name" value="Tscrpt_reg_LuxR_C"/>
</dbReference>
<dbReference type="Gene3D" id="1.10.10.10">
    <property type="entry name" value="Winged helix-like DNA-binding domain superfamily/Winged helix DNA-binding domain"/>
    <property type="match status" value="1"/>
</dbReference>
<gene>
    <name evidence="2" type="ORF">J2S42_006723</name>
</gene>
<dbReference type="PRINTS" id="PR00038">
    <property type="entry name" value="HTHLUXR"/>
</dbReference>
<dbReference type="Pfam" id="PF00196">
    <property type="entry name" value="GerE"/>
    <property type="match status" value="1"/>
</dbReference>
<dbReference type="RefSeq" id="WP_307245734.1">
    <property type="nucleotide sequence ID" value="NZ_JAUSUZ010000001.1"/>
</dbReference>
<accession>A0AAE4B0X8</accession>
<dbReference type="SUPFAM" id="SSF52540">
    <property type="entry name" value="P-loop containing nucleoside triphosphate hydrolases"/>
    <property type="match status" value="1"/>
</dbReference>
<dbReference type="PROSITE" id="PS50043">
    <property type="entry name" value="HTH_LUXR_2"/>
    <property type="match status" value="1"/>
</dbReference>
<keyword evidence="2" id="KW-0238">DNA-binding</keyword>
<dbReference type="InterPro" id="IPR036388">
    <property type="entry name" value="WH-like_DNA-bd_sf"/>
</dbReference>
<dbReference type="Proteomes" id="UP001240236">
    <property type="component" value="Unassembled WGS sequence"/>
</dbReference>
<reference evidence="2 3" key="1">
    <citation type="submission" date="2023-07" db="EMBL/GenBank/DDBJ databases">
        <title>Sequencing the genomes of 1000 actinobacteria strains.</title>
        <authorList>
            <person name="Klenk H.-P."/>
        </authorList>
    </citation>
    <scope>NUCLEOTIDE SEQUENCE [LARGE SCALE GENOMIC DNA]</scope>
    <source>
        <strain evidence="2 3">DSM 44709</strain>
    </source>
</reference>
<dbReference type="CDD" id="cd06170">
    <property type="entry name" value="LuxR_C_like"/>
    <property type="match status" value="1"/>
</dbReference>
<dbReference type="PROSITE" id="PS00622">
    <property type="entry name" value="HTH_LUXR_1"/>
    <property type="match status" value="1"/>
</dbReference>
<dbReference type="EMBL" id="JAUSUZ010000001">
    <property type="protein sequence ID" value="MDQ0370054.1"/>
    <property type="molecule type" value="Genomic_DNA"/>
</dbReference>
<dbReference type="InterPro" id="IPR016032">
    <property type="entry name" value="Sig_transdc_resp-reg_C-effctor"/>
</dbReference>
<proteinExistence type="predicted"/>
<dbReference type="AlphaFoldDB" id="A0AAE4B0X8"/>
<dbReference type="SMART" id="SM00382">
    <property type="entry name" value="AAA"/>
    <property type="match status" value="1"/>
</dbReference>
<dbReference type="Pfam" id="PF13191">
    <property type="entry name" value="AAA_16"/>
    <property type="match status" value="1"/>
</dbReference>
<dbReference type="InterPro" id="IPR027417">
    <property type="entry name" value="P-loop_NTPase"/>
</dbReference>
<sequence length="878" mass="91431">MSTHGLKADTPRRRVLPGRNAQLAALDAARRVTIAEGRFVLVAGPAGSGRTALLDTAAELWRAAGLTVLRVRGDGFAGLLDVLREQYERLADPLLAGPLSALGELCAEDGAADRTGRPAALSQLTAAAFGLAGRRTQTIVVADDADDAPGLAAALAAVVRGNCLVVASARTARGRLAALADTVVDLPPLSADAVRDMLTRRYGAPPDDAVLPALTAALGPLAGHPATVLSTADALAETGRLTIVHGDLCLRDARAPIALPAAHPLVAALHERGPVAVRLVTMATVTRFGLDDLPVFADAMLGDLDAYGGTVDALVRDGVLAVDPRGGIAPRCTALGARLTEDAGPDTVARLHRAYAAAMFRRAGAGAGADRATLADHVTSAGTSIPAGRTTAEHLATTADEAVNREPDRAADWLLAALRHAEGDRETGEILSRLLRLLVRTGRFALLADVVREAAPHGRLPGLAVAAALAAIHTGRPVPSEVAALPGGELVSQLVHGWFTGTAPGLAPDLAPEIVGADELQLVLRAMSGGLDATALPAERADALLRAGAVGDLVSVLRLVLGEHRYGTPVDGPIAAYHRLHARNAAGDLTAVVHAAREAGHSGGLPPALGHLCRLWGAEALALQGRAGEAVSWWQPVPDEAPFAALRWWVANGPAGEPRTADEAAERLRDARVAYRRQRGSGSVLGIAHLITRASATAAWFALDDEAAAWVATAEADATGDLRWISTTALMAARAFAGDRDAADVVAARVRAGGDRARLASTTLAIGRVAAEPRPWLLEAQAAAEAAGSPWLRSAVAAAMRRRGVRRPRVRAPQATFSAGEREIIELIRQGRTNRQIAAQVRMSEKTIENYLTRLFARTGCRSRVELAAVRLTAENTR</sequence>
<dbReference type="InterPro" id="IPR003593">
    <property type="entry name" value="AAA+_ATPase"/>
</dbReference>